<dbReference type="EMBL" id="BSFM01000014">
    <property type="protein sequence ID" value="GLK84833.1"/>
    <property type="molecule type" value="Genomic_DNA"/>
</dbReference>
<organism evidence="4 5">
    <name type="scientific">Ancylobacter defluvii</name>
    <dbReference type="NCBI Taxonomy" id="1282440"/>
    <lineage>
        <taxon>Bacteria</taxon>
        <taxon>Pseudomonadati</taxon>
        <taxon>Pseudomonadota</taxon>
        <taxon>Alphaproteobacteria</taxon>
        <taxon>Hyphomicrobiales</taxon>
        <taxon>Xanthobacteraceae</taxon>
        <taxon>Ancylobacter</taxon>
    </lineage>
</organism>
<dbReference type="SUPFAM" id="SSF53850">
    <property type="entry name" value="Periplasmic binding protein-like II"/>
    <property type="match status" value="1"/>
</dbReference>
<dbReference type="Pfam" id="PF03480">
    <property type="entry name" value="DctP"/>
    <property type="match status" value="1"/>
</dbReference>
<evidence type="ECO:0000256" key="2">
    <source>
        <dbReference type="ARBA" id="ARBA00022448"/>
    </source>
</evidence>
<name>A0A9W6K0R6_9HYPH</name>
<dbReference type="AlphaFoldDB" id="A0A9W6K0R6"/>
<keyword evidence="2" id="KW-0813">Transport</keyword>
<evidence type="ECO:0000256" key="3">
    <source>
        <dbReference type="ARBA" id="ARBA00022729"/>
    </source>
</evidence>
<evidence type="ECO:0000313" key="5">
    <source>
        <dbReference type="Proteomes" id="UP001143330"/>
    </source>
</evidence>
<dbReference type="InterPro" id="IPR038404">
    <property type="entry name" value="TRAP_DctP_sf"/>
</dbReference>
<evidence type="ECO:0000313" key="4">
    <source>
        <dbReference type="EMBL" id="GLK84833.1"/>
    </source>
</evidence>
<dbReference type="PANTHER" id="PTHR33376">
    <property type="match status" value="1"/>
</dbReference>
<dbReference type="GO" id="GO:0055085">
    <property type="term" value="P:transmembrane transport"/>
    <property type="evidence" value="ECO:0007669"/>
    <property type="project" value="InterPro"/>
</dbReference>
<dbReference type="InterPro" id="IPR018389">
    <property type="entry name" value="DctP_fam"/>
</dbReference>
<dbReference type="CDD" id="cd13602">
    <property type="entry name" value="PBP2_TRAP_BpDctp6_7"/>
    <property type="match status" value="1"/>
</dbReference>
<keyword evidence="3" id="KW-0732">Signal</keyword>
<proteinExistence type="inferred from homology"/>
<gene>
    <name evidence="4" type="ORF">GCM10017653_29030</name>
</gene>
<comment type="caution">
    <text evidence="4">The sequence shown here is derived from an EMBL/GenBank/DDBJ whole genome shotgun (WGS) entry which is preliminary data.</text>
</comment>
<dbReference type="Gene3D" id="3.40.190.170">
    <property type="entry name" value="Bacterial extracellular solute-binding protein, family 7"/>
    <property type="match status" value="1"/>
</dbReference>
<keyword evidence="5" id="KW-1185">Reference proteome</keyword>
<reference evidence="4" key="2">
    <citation type="submission" date="2023-01" db="EMBL/GenBank/DDBJ databases">
        <authorList>
            <person name="Sun Q."/>
            <person name="Evtushenko L."/>
        </authorList>
    </citation>
    <scope>NUCLEOTIDE SEQUENCE</scope>
    <source>
        <strain evidence="4">VKM B-2789</strain>
    </source>
</reference>
<evidence type="ECO:0000256" key="1">
    <source>
        <dbReference type="ARBA" id="ARBA00009023"/>
    </source>
</evidence>
<accession>A0A9W6K0R6</accession>
<protein>
    <submittedName>
        <fullName evidence="4">Transporter</fullName>
    </submittedName>
</protein>
<dbReference type="NCBIfam" id="NF037995">
    <property type="entry name" value="TRAP_S1"/>
    <property type="match status" value="1"/>
</dbReference>
<dbReference type="RefSeq" id="WP_213364689.1">
    <property type="nucleotide sequence ID" value="NZ_BSFM01000014.1"/>
</dbReference>
<comment type="similarity">
    <text evidence="1">Belongs to the bacterial solute-binding protein 7 family.</text>
</comment>
<dbReference type="PANTHER" id="PTHR33376:SF7">
    <property type="entry name" value="C4-DICARBOXYLATE-BINDING PROTEIN DCTB"/>
    <property type="match status" value="1"/>
</dbReference>
<sequence length="356" mass="38628">MGLPGSLWRRLPILCIAWALCIGVGAAAAADGPIRLQIVGGLAGVTQFTKLEKPFWEKEIAERSGGRITGTIKSFDAGGLRGQEMMQLMRLGVVPFGTVLLSIASGDDPELNAVDLPVLNPDMKTLRRTLGLFREHLGMVLRTRYDIELLAVYAYPAQVLYCDKPFTSLDDLAGRKVRTSSVAQFELMTALGAVPVLVPFAEMTNALRDGVVDCAITGTLSGYEIGLPNVTTHVHAMAISWGLSFFGANLAAWKALPPDAQQIIRTGVADLEQRIWKQAEADTERGLACNTGKIVCAGPLERPMTLVPTSDGDEARRNHLLREVVLPRWIERCGEGCVKAWNTYFAPTLAIEAKAK</sequence>
<dbReference type="Proteomes" id="UP001143330">
    <property type="component" value="Unassembled WGS sequence"/>
</dbReference>
<reference evidence="4" key="1">
    <citation type="journal article" date="2014" name="Int. J. Syst. Evol. Microbiol.">
        <title>Complete genome sequence of Corynebacterium casei LMG S-19264T (=DSM 44701T), isolated from a smear-ripened cheese.</title>
        <authorList>
            <consortium name="US DOE Joint Genome Institute (JGI-PGF)"/>
            <person name="Walter F."/>
            <person name="Albersmeier A."/>
            <person name="Kalinowski J."/>
            <person name="Ruckert C."/>
        </authorList>
    </citation>
    <scope>NUCLEOTIDE SEQUENCE</scope>
    <source>
        <strain evidence="4">VKM B-2789</strain>
    </source>
</reference>